<reference evidence="2" key="1">
    <citation type="submission" date="2017-02" db="UniProtKB">
        <authorList>
            <consortium name="WormBaseParasite"/>
        </authorList>
    </citation>
    <scope>IDENTIFICATION</scope>
</reference>
<dbReference type="WBParaSite" id="HDID_0000232701-mRNA-1">
    <property type="protein sequence ID" value="HDID_0000232701-mRNA-1"/>
    <property type="gene ID" value="HDID_0000232701"/>
</dbReference>
<organism evidence="2">
    <name type="scientific">Hymenolepis diminuta</name>
    <name type="common">Rat tapeworm</name>
    <dbReference type="NCBI Taxonomy" id="6216"/>
    <lineage>
        <taxon>Eukaryota</taxon>
        <taxon>Metazoa</taxon>
        <taxon>Spiralia</taxon>
        <taxon>Lophotrochozoa</taxon>
        <taxon>Platyhelminthes</taxon>
        <taxon>Cestoda</taxon>
        <taxon>Eucestoda</taxon>
        <taxon>Cyclophyllidea</taxon>
        <taxon>Hymenolepididae</taxon>
        <taxon>Hymenolepis</taxon>
    </lineage>
</organism>
<dbReference type="InterPro" id="IPR015943">
    <property type="entry name" value="WD40/YVTN_repeat-like_dom_sf"/>
</dbReference>
<dbReference type="SUPFAM" id="SSF50978">
    <property type="entry name" value="WD40 repeat-like"/>
    <property type="match status" value="1"/>
</dbReference>
<keyword evidence="1" id="KW-0853">WD repeat</keyword>
<accession>A0A0R3SCK8</accession>
<dbReference type="PROSITE" id="PS50294">
    <property type="entry name" value="WD_REPEATS_REGION"/>
    <property type="match status" value="1"/>
</dbReference>
<dbReference type="Gene3D" id="2.130.10.10">
    <property type="entry name" value="YVTN repeat-like/Quinoprotein amine dehydrogenase"/>
    <property type="match status" value="1"/>
</dbReference>
<protein>
    <submittedName>
        <fullName evidence="2">WD_REPEATS_REGION domain-containing protein</fullName>
    </submittedName>
</protein>
<dbReference type="InterPro" id="IPR036322">
    <property type="entry name" value="WD40_repeat_dom_sf"/>
</dbReference>
<dbReference type="STRING" id="6216.A0A0R3SCK8"/>
<name>A0A0R3SCK8_HYMDI</name>
<dbReference type="InterPro" id="IPR051488">
    <property type="entry name" value="WD_repeat_striatin"/>
</dbReference>
<sequence>LCTPIKWLPSRLSADVTEHPGSVNALCVHPTLPLLFAAHENRQIRFLDTAQSVCLHSMVAHLEGVTSISIDPKGAILLSASKFILCSHRRKHDESIHSVVFHPTLPLIASAGADGLAKVYV</sequence>
<proteinExistence type="predicted"/>
<dbReference type="SMART" id="SM00320">
    <property type="entry name" value="WD40"/>
    <property type="match status" value="3"/>
</dbReference>
<dbReference type="PANTHER" id="PTHR15653:SF0">
    <property type="entry name" value="CONNECTOR OF KINASE TO AP-1, ISOFORM E"/>
    <property type="match status" value="1"/>
</dbReference>
<evidence type="ECO:0000313" key="2">
    <source>
        <dbReference type="WBParaSite" id="HDID_0000232701-mRNA-1"/>
    </source>
</evidence>
<dbReference type="PROSITE" id="PS50082">
    <property type="entry name" value="WD_REPEATS_2"/>
    <property type="match status" value="1"/>
</dbReference>
<feature type="repeat" description="WD" evidence="1">
    <location>
        <begin position="89"/>
        <end position="121"/>
    </location>
</feature>
<dbReference type="PANTHER" id="PTHR15653">
    <property type="entry name" value="STRIATIN"/>
    <property type="match status" value="1"/>
</dbReference>
<dbReference type="AlphaFoldDB" id="A0A0R3SCK8"/>
<dbReference type="InterPro" id="IPR001680">
    <property type="entry name" value="WD40_rpt"/>
</dbReference>
<dbReference type="Pfam" id="PF00400">
    <property type="entry name" value="WD40"/>
    <property type="match status" value="3"/>
</dbReference>
<evidence type="ECO:0000256" key="1">
    <source>
        <dbReference type="PROSITE-ProRule" id="PRU00221"/>
    </source>
</evidence>